<feature type="compositionally biased region" description="Basic and acidic residues" evidence="1">
    <location>
        <begin position="91"/>
        <end position="112"/>
    </location>
</feature>
<dbReference type="EMBL" id="QJKJ01013032">
    <property type="protein sequence ID" value="RDX67357.1"/>
    <property type="molecule type" value="Genomic_DNA"/>
</dbReference>
<evidence type="ECO:0000256" key="1">
    <source>
        <dbReference type="SAM" id="MobiDB-lite"/>
    </source>
</evidence>
<reference evidence="2" key="1">
    <citation type="submission" date="2018-05" db="EMBL/GenBank/DDBJ databases">
        <title>Draft genome of Mucuna pruriens seed.</title>
        <authorList>
            <person name="Nnadi N.E."/>
            <person name="Vos R."/>
            <person name="Hasami M.H."/>
            <person name="Devisetty U.K."/>
            <person name="Aguiy J.C."/>
        </authorList>
    </citation>
    <scope>NUCLEOTIDE SEQUENCE [LARGE SCALE GENOMIC DNA]</scope>
    <source>
        <strain evidence="2">JCA_2017</strain>
    </source>
</reference>
<proteinExistence type="predicted"/>
<gene>
    <name evidence="2" type="ORF">CR513_53781</name>
</gene>
<feature type="non-terminal residue" evidence="2">
    <location>
        <position position="1"/>
    </location>
</feature>
<name>A0A371EMS9_MUCPR</name>
<organism evidence="2 3">
    <name type="scientific">Mucuna pruriens</name>
    <name type="common">Velvet bean</name>
    <name type="synonym">Dolichos pruriens</name>
    <dbReference type="NCBI Taxonomy" id="157652"/>
    <lineage>
        <taxon>Eukaryota</taxon>
        <taxon>Viridiplantae</taxon>
        <taxon>Streptophyta</taxon>
        <taxon>Embryophyta</taxon>
        <taxon>Tracheophyta</taxon>
        <taxon>Spermatophyta</taxon>
        <taxon>Magnoliopsida</taxon>
        <taxon>eudicotyledons</taxon>
        <taxon>Gunneridae</taxon>
        <taxon>Pentapetalae</taxon>
        <taxon>rosids</taxon>
        <taxon>fabids</taxon>
        <taxon>Fabales</taxon>
        <taxon>Fabaceae</taxon>
        <taxon>Papilionoideae</taxon>
        <taxon>50 kb inversion clade</taxon>
        <taxon>NPAAA clade</taxon>
        <taxon>indigoferoid/millettioid clade</taxon>
        <taxon>Phaseoleae</taxon>
        <taxon>Mucuna</taxon>
    </lineage>
</organism>
<sequence length="161" mass="18494">MLNDHLRSPLIVLFSDLTYSILSRTLLPSSYSLSTMANKEYGDKKRSVCETSMLLVANIIRLSSLRFSSQSFTKNLTPPQEEGAHVPSVGKGDESSVSKFYKSERTQEPERIKRPRSYLMKPQKEDPTTYVSRELNDVDINAENYISHIREKIRDNAKIEY</sequence>
<protein>
    <submittedName>
        <fullName evidence="2">Uncharacterized protein</fullName>
    </submittedName>
</protein>
<dbReference type="Proteomes" id="UP000257109">
    <property type="component" value="Unassembled WGS sequence"/>
</dbReference>
<feature type="region of interest" description="Disordered" evidence="1">
    <location>
        <begin position="73"/>
        <end position="115"/>
    </location>
</feature>
<dbReference type="OrthoDB" id="1916329at2759"/>
<keyword evidence="3" id="KW-1185">Reference proteome</keyword>
<dbReference type="AlphaFoldDB" id="A0A371EMS9"/>
<comment type="caution">
    <text evidence="2">The sequence shown here is derived from an EMBL/GenBank/DDBJ whole genome shotgun (WGS) entry which is preliminary data.</text>
</comment>
<evidence type="ECO:0000313" key="3">
    <source>
        <dbReference type="Proteomes" id="UP000257109"/>
    </source>
</evidence>
<evidence type="ECO:0000313" key="2">
    <source>
        <dbReference type="EMBL" id="RDX67357.1"/>
    </source>
</evidence>
<accession>A0A371EMS9</accession>